<evidence type="ECO:0000313" key="3">
    <source>
        <dbReference type="Proteomes" id="UP000479335"/>
    </source>
</evidence>
<gene>
    <name evidence="2" type="ORF">GTP46_21245</name>
</gene>
<keyword evidence="1" id="KW-0732">Signal</keyword>
<dbReference type="RefSeq" id="WP_161008611.1">
    <property type="nucleotide sequence ID" value="NZ_WWCN01000014.1"/>
</dbReference>
<name>A0A6L8KFY5_9BURK</name>
<proteinExistence type="predicted"/>
<accession>A0A6L8KFY5</accession>
<dbReference type="Proteomes" id="UP000479335">
    <property type="component" value="Unassembled WGS sequence"/>
</dbReference>
<dbReference type="AlphaFoldDB" id="A0A6L8KFY5"/>
<evidence type="ECO:0008006" key="4">
    <source>
        <dbReference type="Google" id="ProtNLM"/>
    </source>
</evidence>
<sequence>MKRRICALVASFSVAVHAQTVPMDPVGFTEFGAQAMRTEVGPDVPVKVKGPLTLGIDELQLNLDRAYAFCQRNVAECRSALTGYSKNIAAFLKERNAPIDGKAVLLAVRSSAYIQNAQATLGRDAPALATRPLAQGLVTIAMFDTPSAARPLNAKDAARLSLSNDELLALATKNLQASLEPLSTKAKPVASGQVGTLQGSYYEASRLALTAEWASLAAAQNGTLLVAAPSPDVILYVSESSPTAVDALRALAKTVAAKSQTPLSLAVFKWTAEGWVIP</sequence>
<organism evidence="2 3">
    <name type="scientific">Duganella flavida</name>
    <dbReference type="NCBI Taxonomy" id="2692175"/>
    <lineage>
        <taxon>Bacteria</taxon>
        <taxon>Pseudomonadati</taxon>
        <taxon>Pseudomonadota</taxon>
        <taxon>Betaproteobacteria</taxon>
        <taxon>Burkholderiales</taxon>
        <taxon>Oxalobacteraceae</taxon>
        <taxon>Telluria group</taxon>
        <taxon>Duganella</taxon>
    </lineage>
</organism>
<evidence type="ECO:0000256" key="1">
    <source>
        <dbReference type="SAM" id="SignalP"/>
    </source>
</evidence>
<comment type="caution">
    <text evidence="2">The sequence shown here is derived from an EMBL/GenBank/DDBJ whole genome shotgun (WGS) entry which is preliminary data.</text>
</comment>
<keyword evidence="3" id="KW-1185">Reference proteome</keyword>
<evidence type="ECO:0000313" key="2">
    <source>
        <dbReference type="EMBL" id="MYM25158.1"/>
    </source>
</evidence>
<protein>
    <recommendedName>
        <fullName evidence="4">DUF541 domain-containing protein</fullName>
    </recommendedName>
</protein>
<feature type="signal peptide" evidence="1">
    <location>
        <begin position="1"/>
        <end position="18"/>
    </location>
</feature>
<dbReference type="EMBL" id="WWCN01000014">
    <property type="protein sequence ID" value="MYM25158.1"/>
    <property type="molecule type" value="Genomic_DNA"/>
</dbReference>
<reference evidence="2 3" key="1">
    <citation type="submission" date="2019-12" db="EMBL/GenBank/DDBJ databases">
        <title>Novel species isolated from a subtropical stream in China.</title>
        <authorList>
            <person name="Lu H."/>
        </authorList>
    </citation>
    <scope>NUCLEOTIDE SEQUENCE [LARGE SCALE GENOMIC DNA]</scope>
    <source>
        <strain evidence="2 3">FT135W</strain>
    </source>
</reference>
<feature type="chain" id="PRO_5026789806" description="DUF541 domain-containing protein" evidence="1">
    <location>
        <begin position="19"/>
        <end position="278"/>
    </location>
</feature>